<proteinExistence type="predicted"/>
<gene>
    <name evidence="1" type="ORF">AVDCRST_MAG12-3655</name>
</gene>
<sequence length="107" mass="11818">MAYAVGQTVEVCLEFDLPLARGVRFVVATFENERGDVAELTDVPAGVSECFLQKPTQTALQGRASHPGLYELKRLRVEHLRGVTYVDPPGICFEVRGTPEVVGWRLS</sequence>
<reference evidence="1" key="1">
    <citation type="submission" date="2020-02" db="EMBL/GenBank/DDBJ databases">
        <authorList>
            <person name="Meier V. D."/>
        </authorList>
    </citation>
    <scope>NUCLEOTIDE SEQUENCE</scope>
    <source>
        <strain evidence="1">AVDCRST_MAG12</strain>
    </source>
</reference>
<accession>A0A6J4TCF2</accession>
<name>A0A6J4TCF2_9ACTN</name>
<protein>
    <submittedName>
        <fullName evidence="1">Uncharacterized protein</fullName>
    </submittedName>
</protein>
<dbReference type="AlphaFoldDB" id="A0A6J4TCF2"/>
<evidence type="ECO:0000313" key="1">
    <source>
        <dbReference type="EMBL" id="CAA9518913.1"/>
    </source>
</evidence>
<organism evidence="1">
    <name type="scientific">uncultured Rubrobacteraceae bacterium</name>
    <dbReference type="NCBI Taxonomy" id="349277"/>
    <lineage>
        <taxon>Bacteria</taxon>
        <taxon>Bacillati</taxon>
        <taxon>Actinomycetota</taxon>
        <taxon>Rubrobacteria</taxon>
        <taxon>Rubrobacterales</taxon>
        <taxon>Rubrobacteraceae</taxon>
        <taxon>environmental samples</taxon>
    </lineage>
</organism>
<dbReference type="EMBL" id="CADCVK010000514">
    <property type="protein sequence ID" value="CAA9518913.1"/>
    <property type="molecule type" value="Genomic_DNA"/>
</dbReference>